<keyword evidence="3" id="KW-0813">Transport</keyword>
<feature type="transmembrane region" description="Helical" evidence="8">
    <location>
        <begin position="20"/>
        <end position="46"/>
    </location>
</feature>
<evidence type="ECO:0000256" key="8">
    <source>
        <dbReference type="SAM" id="Phobius"/>
    </source>
</evidence>
<comment type="similarity">
    <text evidence="2">Belongs to the autoinducer-2 exporter (AI-2E) (TC 2.A.86) family.</text>
</comment>
<feature type="transmembrane region" description="Helical" evidence="8">
    <location>
        <begin position="309"/>
        <end position="338"/>
    </location>
</feature>
<evidence type="ECO:0000256" key="1">
    <source>
        <dbReference type="ARBA" id="ARBA00004651"/>
    </source>
</evidence>
<dbReference type="Pfam" id="PF01594">
    <property type="entry name" value="AI-2E_transport"/>
    <property type="match status" value="1"/>
</dbReference>
<dbReference type="EMBL" id="CP073100">
    <property type="protein sequence ID" value="QUE52520.1"/>
    <property type="molecule type" value="Genomic_DNA"/>
</dbReference>
<dbReference type="PANTHER" id="PTHR21716">
    <property type="entry name" value="TRANSMEMBRANE PROTEIN"/>
    <property type="match status" value="1"/>
</dbReference>
<dbReference type="PANTHER" id="PTHR21716:SF67">
    <property type="entry name" value="TRANSPORT PROTEIN YDIK-RELATED"/>
    <property type="match status" value="1"/>
</dbReference>
<keyword evidence="4" id="KW-1003">Cell membrane</keyword>
<evidence type="ECO:0000256" key="7">
    <source>
        <dbReference type="ARBA" id="ARBA00023136"/>
    </source>
</evidence>
<sequence>MSDEEARRGERRIEPLLGTIGLMLLLFGCFFVLRPFLSALMWAIVLAYSLWPLQQRFTKWFRGSRIFAAIFVTLTLTLVTVGPFVLIGFSIADDAKALGTATRRWFESAPDEPPEWMIKTPLVGDEMTAYWRDFAEDRKRWIHSFDEAAKEKPPRPKIAEPNADGEEMTLHEPPAVPVLPAGPATQTGIVTTAAGKESSRLVERMFSQLGQASAWLQVALFATGRVVGKGVIEVLLSVFLAFFLLKDGRALSERLSTGMHRIAGKRGQHLLHVAGGTVRGVVYGILGTALVQAVVAGVGFAIAGVPGAVLLSVLTFFLSALPIGPPMVWIPATVWLFAQGRPGWGIFMALWGTLGISGVDNIVKPYLISHESKTPFVLIFCGVIGGAFAFGLVGVFLGPTLLAVTFRLIEEWSATRAVPATAVEEPSESGL</sequence>
<keyword evidence="6 8" id="KW-1133">Transmembrane helix</keyword>
<proteinExistence type="inferred from homology"/>
<feature type="transmembrane region" description="Helical" evidence="8">
    <location>
        <begin position="281"/>
        <end position="302"/>
    </location>
</feature>
<feature type="transmembrane region" description="Helical" evidence="8">
    <location>
        <begin position="375"/>
        <end position="397"/>
    </location>
</feature>
<comment type="subcellular location">
    <subcellularLocation>
        <location evidence="1">Cell membrane</location>
        <topology evidence="1">Multi-pass membrane protein</topology>
    </subcellularLocation>
</comment>
<dbReference type="PROSITE" id="PS51257">
    <property type="entry name" value="PROKAR_LIPOPROTEIN"/>
    <property type="match status" value="1"/>
</dbReference>
<accession>A0A975J1X1</accession>
<dbReference type="GO" id="GO:0016020">
    <property type="term" value="C:membrane"/>
    <property type="evidence" value="ECO:0007669"/>
    <property type="project" value="UniProtKB-SubCell"/>
</dbReference>
<dbReference type="InterPro" id="IPR002549">
    <property type="entry name" value="AI-2E-like"/>
</dbReference>
<reference evidence="9" key="1">
    <citation type="submission" date="2021-04" db="EMBL/GenBank/DDBJ databases">
        <title>Luteolibacter sp. 32A isolated from the skin of an Anderson's salamander (Ambystoma andersonii).</title>
        <authorList>
            <person name="Spergser J."/>
            <person name="Busse H.-J."/>
        </authorList>
    </citation>
    <scope>NUCLEOTIDE SEQUENCE</scope>
    <source>
        <strain evidence="9">32A</strain>
    </source>
</reference>
<dbReference type="KEGG" id="lamb:KBB96_06400"/>
<feature type="transmembrane region" description="Helical" evidence="8">
    <location>
        <begin position="344"/>
        <end position="363"/>
    </location>
</feature>
<evidence type="ECO:0000256" key="4">
    <source>
        <dbReference type="ARBA" id="ARBA00022475"/>
    </source>
</evidence>
<evidence type="ECO:0000313" key="10">
    <source>
        <dbReference type="Proteomes" id="UP000676169"/>
    </source>
</evidence>
<evidence type="ECO:0000256" key="6">
    <source>
        <dbReference type="ARBA" id="ARBA00022989"/>
    </source>
</evidence>
<protein>
    <submittedName>
        <fullName evidence="9">AI-2E family transporter</fullName>
    </submittedName>
</protein>
<evidence type="ECO:0000313" key="9">
    <source>
        <dbReference type="EMBL" id="QUE52520.1"/>
    </source>
</evidence>
<keyword evidence="7 8" id="KW-0472">Membrane</keyword>
<dbReference type="Proteomes" id="UP000676169">
    <property type="component" value="Chromosome"/>
</dbReference>
<feature type="transmembrane region" description="Helical" evidence="8">
    <location>
        <begin position="226"/>
        <end position="245"/>
    </location>
</feature>
<feature type="transmembrane region" description="Helical" evidence="8">
    <location>
        <begin position="66"/>
        <end position="89"/>
    </location>
</feature>
<gene>
    <name evidence="9" type="ORF">KBB96_06400</name>
</gene>
<keyword evidence="10" id="KW-1185">Reference proteome</keyword>
<evidence type="ECO:0000256" key="2">
    <source>
        <dbReference type="ARBA" id="ARBA00009773"/>
    </source>
</evidence>
<evidence type="ECO:0000256" key="5">
    <source>
        <dbReference type="ARBA" id="ARBA00022692"/>
    </source>
</evidence>
<organism evidence="9 10">
    <name type="scientific">Luteolibacter ambystomatis</name>
    <dbReference type="NCBI Taxonomy" id="2824561"/>
    <lineage>
        <taxon>Bacteria</taxon>
        <taxon>Pseudomonadati</taxon>
        <taxon>Verrucomicrobiota</taxon>
        <taxon>Verrucomicrobiia</taxon>
        <taxon>Verrucomicrobiales</taxon>
        <taxon>Verrucomicrobiaceae</taxon>
        <taxon>Luteolibacter</taxon>
    </lineage>
</organism>
<dbReference type="RefSeq" id="WP_211633675.1">
    <property type="nucleotide sequence ID" value="NZ_CP073100.1"/>
</dbReference>
<dbReference type="AlphaFoldDB" id="A0A975J1X1"/>
<evidence type="ECO:0000256" key="3">
    <source>
        <dbReference type="ARBA" id="ARBA00022448"/>
    </source>
</evidence>
<name>A0A975J1X1_9BACT</name>
<keyword evidence="5 8" id="KW-0812">Transmembrane</keyword>